<proteinExistence type="inferred from homology"/>
<dbReference type="EMBL" id="CAWUHC010000182">
    <property type="protein sequence ID" value="CAK7237349.1"/>
    <property type="molecule type" value="Genomic_DNA"/>
</dbReference>
<dbReference type="InterPro" id="IPR045336">
    <property type="entry name" value="MmgE_PrpD_N"/>
</dbReference>
<dbReference type="InterPro" id="IPR005656">
    <property type="entry name" value="MmgE_PrpD"/>
</dbReference>
<dbReference type="Proteomes" id="UP001642406">
    <property type="component" value="Unassembled WGS sequence"/>
</dbReference>
<reference evidence="4 5" key="1">
    <citation type="submission" date="2024-01" db="EMBL/GenBank/DDBJ databases">
        <authorList>
            <person name="Allen C."/>
            <person name="Tagirdzhanova G."/>
        </authorList>
    </citation>
    <scope>NUCLEOTIDE SEQUENCE [LARGE SCALE GENOMIC DNA]</scope>
</reference>
<feature type="domain" description="MmgE/PrpD C-terminal" evidence="3">
    <location>
        <begin position="269"/>
        <end position="428"/>
    </location>
</feature>
<name>A0ABP0CYX6_9PEZI</name>
<dbReference type="Gene3D" id="3.30.1330.120">
    <property type="entry name" value="2-methylcitrate dehydratase PrpD"/>
    <property type="match status" value="1"/>
</dbReference>
<dbReference type="PANTHER" id="PTHR16943:SF8">
    <property type="entry name" value="2-METHYLCITRATE DEHYDRATASE"/>
    <property type="match status" value="1"/>
</dbReference>
<dbReference type="SUPFAM" id="SSF103378">
    <property type="entry name" value="2-methylcitrate dehydratase PrpD"/>
    <property type="match status" value="1"/>
</dbReference>
<comment type="caution">
    <text evidence="4">The sequence shown here is derived from an EMBL/GenBank/DDBJ whole genome shotgun (WGS) entry which is preliminary data.</text>
</comment>
<keyword evidence="5" id="KW-1185">Reference proteome</keyword>
<feature type="domain" description="MmgE/PrpD N-terminal" evidence="2">
    <location>
        <begin position="7"/>
        <end position="247"/>
    </location>
</feature>
<dbReference type="Gene3D" id="1.10.4100.10">
    <property type="entry name" value="2-methylcitrate dehydratase PrpD"/>
    <property type="match status" value="1"/>
</dbReference>
<dbReference type="Pfam" id="PF03972">
    <property type="entry name" value="MmgE_PrpD_N"/>
    <property type="match status" value="1"/>
</dbReference>
<dbReference type="InterPro" id="IPR036148">
    <property type="entry name" value="MmgE/PrpD_sf"/>
</dbReference>
<accession>A0ABP0CYX6</accession>
<gene>
    <name evidence="4" type="ORF">SBRCBS47491_009945</name>
</gene>
<dbReference type="InterPro" id="IPR042183">
    <property type="entry name" value="MmgE/PrpD_sf_1"/>
</dbReference>
<comment type="similarity">
    <text evidence="1">Belongs to the PrpD family.</text>
</comment>
<organism evidence="4 5">
    <name type="scientific">Sporothrix bragantina</name>
    <dbReference type="NCBI Taxonomy" id="671064"/>
    <lineage>
        <taxon>Eukaryota</taxon>
        <taxon>Fungi</taxon>
        <taxon>Dikarya</taxon>
        <taxon>Ascomycota</taxon>
        <taxon>Pezizomycotina</taxon>
        <taxon>Sordariomycetes</taxon>
        <taxon>Sordariomycetidae</taxon>
        <taxon>Ophiostomatales</taxon>
        <taxon>Ophiostomataceae</taxon>
        <taxon>Sporothrix</taxon>
    </lineage>
</organism>
<evidence type="ECO:0008006" key="6">
    <source>
        <dbReference type="Google" id="ProtNLM"/>
    </source>
</evidence>
<evidence type="ECO:0000256" key="1">
    <source>
        <dbReference type="ARBA" id="ARBA00006174"/>
    </source>
</evidence>
<sequence>MDVTLDNIAQFATSTRPGKIPADVLDKADKILLDSLACAYAGLQSPGAKVAAAITDIPRGTPGTVIGTHAEATLDMAAFWNTCMIRYADCNDSLTGGHPSDMFGPLIAVAGAHGLPGRTLLSGIAVAYEVFHLLIFKSRQYYKHKGALVDNLSFDQGFYVATSAAAGIAHMLQYDKAKTAAAVSLAATSGLPLRASRAGELSHYKGVATAVSSRAAVFACQLAESGLTAPSAPFEGRHGFIEIFEGKAGPMNLGPLGEWYILRTALKYFPATANCQVSIWTAREMRALVDVEQVREIVLHTSRFLWHESGSEPAKWAPTTHETADHSLPYIFTTALVDGNIDLRSYDDDKLARPHVLALMQKVKVVVDPEIEAAYPAILQIRAVATLVDGTTREVHCKNPKGVPLNPMNRDDIKIKFQQLAGPTLGDKTDKFWDLACTLADSANIKTVFKQMVVE</sequence>
<dbReference type="InterPro" id="IPR045337">
    <property type="entry name" value="MmgE_PrpD_C"/>
</dbReference>
<dbReference type="PANTHER" id="PTHR16943">
    <property type="entry name" value="2-METHYLCITRATE DEHYDRATASE-RELATED"/>
    <property type="match status" value="1"/>
</dbReference>
<dbReference type="Pfam" id="PF19305">
    <property type="entry name" value="MmgE_PrpD_C"/>
    <property type="match status" value="1"/>
</dbReference>
<evidence type="ECO:0000259" key="2">
    <source>
        <dbReference type="Pfam" id="PF03972"/>
    </source>
</evidence>
<evidence type="ECO:0000259" key="3">
    <source>
        <dbReference type="Pfam" id="PF19305"/>
    </source>
</evidence>
<protein>
    <recommendedName>
        <fullName evidence="6">MmgE/PrpD family protein</fullName>
    </recommendedName>
</protein>
<dbReference type="InterPro" id="IPR042188">
    <property type="entry name" value="MmgE/PrpD_sf_2"/>
</dbReference>
<evidence type="ECO:0000313" key="5">
    <source>
        <dbReference type="Proteomes" id="UP001642406"/>
    </source>
</evidence>
<evidence type="ECO:0000313" key="4">
    <source>
        <dbReference type="EMBL" id="CAK7237349.1"/>
    </source>
</evidence>